<evidence type="ECO:0000313" key="17">
    <source>
        <dbReference type="EMBL" id="GAA4013030.1"/>
    </source>
</evidence>
<keyword evidence="7" id="KW-0406">Ion transport</keyword>
<dbReference type="EMBL" id="BAAAZE010000002">
    <property type="protein sequence ID" value="GAA4013030.1"/>
    <property type="molecule type" value="Genomic_DNA"/>
</dbReference>
<keyword evidence="11 12" id="KW-0998">Cell outer membrane</keyword>
<sequence length="772" mass="83946">MATRLKIALAVSVAAANIACAHAQSNDAQVKSLGTITVTSLQPSSLPSQIPTTMEGITGKQIEATINATDSEDALKYFPSLLVRKRYIGDYNHAVLSSRASGTGNSARSAVYADGILLSNYLGNGATYAPRWGLVTPEEIDRADVLYGPFSAAYPGNSVGAVVDYVTRMPKQFEAHVKAGYLSQPFRLYNTGTTYNGYQTSASVGDRSGDWSWWLNVNRTDSHGQPLTFPTRAISTAAPAANAVAVTGAVPGLDRSGAPWLILGTATEYHTVQDHAKVKLAYDISPTIRASYTLGYWQNTSEGRPDSYLRNAASGAAVTSGPISINGQGYALTPTDFNLSNEAIEHVMHGLSVKSNTKGIWDWEAAASLYSYQKDQLRAATTALPGALAGGAGTLQDQDGTGWHTLALKGIWRPDGIQGAHVVDVGFQQENYRLHILKSTIAGDWRSDAAGSLNNEVGGKAQLRSLYAQDRWTLTPQWQAVLGLRAENWRASDGYTRFSATSAANTRYAARSDNFLSPKAALSYRWSDDTVLKASIGRAVRMPTVSELYGATATSNAQYVNDPNLKPEKSWTSELTAEKELASGLLRATFFTENVRDALYAQTTFDTTANSNISRVQNIARMQTHGVELAFSGVDVALRGLDLSGSVTYADSRIRENAGFVRVAGDTIGKYQPRVPVWRATALASYRIDPKWTATLGARYSGNQFSTLNNEDTNGFAYQGASKYFTTDLRVRYQLARQWSAAFGIDNLNNYKYWNFHPYPQRSYSAELKFDL</sequence>
<dbReference type="PANTHER" id="PTHR30069">
    <property type="entry name" value="TONB-DEPENDENT OUTER MEMBRANE RECEPTOR"/>
    <property type="match status" value="1"/>
</dbReference>
<evidence type="ECO:0000256" key="2">
    <source>
        <dbReference type="ARBA" id="ARBA00009810"/>
    </source>
</evidence>
<evidence type="ECO:0000313" key="18">
    <source>
        <dbReference type="Proteomes" id="UP001501353"/>
    </source>
</evidence>
<evidence type="ECO:0000256" key="10">
    <source>
        <dbReference type="ARBA" id="ARBA00023170"/>
    </source>
</evidence>
<dbReference type="SUPFAM" id="SSF56935">
    <property type="entry name" value="Porins"/>
    <property type="match status" value="1"/>
</dbReference>
<organism evidence="17 18">
    <name type="scientific">Actimicrobium antarcticum</name>
    <dbReference type="NCBI Taxonomy" id="1051899"/>
    <lineage>
        <taxon>Bacteria</taxon>
        <taxon>Pseudomonadati</taxon>
        <taxon>Pseudomonadota</taxon>
        <taxon>Betaproteobacteria</taxon>
        <taxon>Burkholderiales</taxon>
        <taxon>Oxalobacteraceae</taxon>
        <taxon>Actimicrobium</taxon>
    </lineage>
</organism>
<evidence type="ECO:0000256" key="3">
    <source>
        <dbReference type="ARBA" id="ARBA00022448"/>
    </source>
</evidence>
<comment type="caution">
    <text evidence="17">The sequence shown here is derived from an EMBL/GenBank/DDBJ whole genome shotgun (WGS) entry which is preliminary data.</text>
</comment>
<keyword evidence="6 14" id="KW-0732">Signal</keyword>
<dbReference type="Pfam" id="PF07715">
    <property type="entry name" value="Plug"/>
    <property type="match status" value="1"/>
</dbReference>
<evidence type="ECO:0000256" key="14">
    <source>
        <dbReference type="SAM" id="SignalP"/>
    </source>
</evidence>
<dbReference type="InterPro" id="IPR039426">
    <property type="entry name" value="TonB-dep_rcpt-like"/>
</dbReference>
<dbReference type="InterPro" id="IPR000531">
    <property type="entry name" value="Beta-barrel_TonB"/>
</dbReference>
<dbReference type="PROSITE" id="PS52016">
    <property type="entry name" value="TONB_DEPENDENT_REC_3"/>
    <property type="match status" value="1"/>
</dbReference>
<feature type="signal peptide" evidence="14">
    <location>
        <begin position="1"/>
        <end position="23"/>
    </location>
</feature>
<dbReference type="CDD" id="cd01347">
    <property type="entry name" value="ligand_gated_channel"/>
    <property type="match status" value="1"/>
</dbReference>
<protein>
    <submittedName>
        <fullName evidence="17">TonB-dependent receptor</fullName>
    </submittedName>
</protein>
<comment type="subcellular location">
    <subcellularLocation>
        <location evidence="1 12">Cell outer membrane</location>
        <topology evidence="1 12">Multi-pass membrane protein</topology>
    </subcellularLocation>
</comment>
<evidence type="ECO:0000256" key="6">
    <source>
        <dbReference type="ARBA" id="ARBA00022729"/>
    </source>
</evidence>
<evidence type="ECO:0000256" key="7">
    <source>
        <dbReference type="ARBA" id="ARBA00023065"/>
    </source>
</evidence>
<evidence type="ECO:0000256" key="5">
    <source>
        <dbReference type="ARBA" id="ARBA00022692"/>
    </source>
</evidence>
<evidence type="ECO:0000256" key="9">
    <source>
        <dbReference type="ARBA" id="ARBA00023136"/>
    </source>
</evidence>
<gene>
    <name evidence="17" type="ORF">GCM10022212_03740</name>
</gene>
<keyword evidence="4 12" id="KW-1134">Transmembrane beta strand</keyword>
<feature type="domain" description="TonB-dependent receptor plug" evidence="16">
    <location>
        <begin position="49"/>
        <end position="162"/>
    </location>
</feature>
<evidence type="ECO:0000256" key="4">
    <source>
        <dbReference type="ARBA" id="ARBA00022452"/>
    </source>
</evidence>
<evidence type="ECO:0000256" key="11">
    <source>
        <dbReference type="ARBA" id="ARBA00023237"/>
    </source>
</evidence>
<evidence type="ECO:0000256" key="1">
    <source>
        <dbReference type="ARBA" id="ARBA00004571"/>
    </source>
</evidence>
<reference evidence="18" key="1">
    <citation type="journal article" date="2019" name="Int. J. Syst. Evol. Microbiol.">
        <title>The Global Catalogue of Microorganisms (GCM) 10K type strain sequencing project: providing services to taxonomists for standard genome sequencing and annotation.</title>
        <authorList>
            <consortium name="The Broad Institute Genomics Platform"/>
            <consortium name="The Broad Institute Genome Sequencing Center for Infectious Disease"/>
            <person name="Wu L."/>
            <person name="Ma J."/>
        </authorList>
    </citation>
    <scope>NUCLEOTIDE SEQUENCE [LARGE SCALE GENOMIC DNA]</scope>
    <source>
        <strain evidence="18">JCM 16673</strain>
    </source>
</reference>
<dbReference type="InterPro" id="IPR037066">
    <property type="entry name" value="Plug_dom_sf"/>
</dbReference>
<name>A0ABP7SKF9_9BURK</name>
<dbReference type="Gene3D" id="2.40.170.20">
    <property type="entry name" value="TonB-dependent receptor, beta-barrel domain"/>
    <property type="match status" value="1"/>
</dbReference>
<accession>A0ABP7SKF9</accession>
<keyword evidence="9 12" id="KW-0472">Membrane</keyword>
<feature type="domain" description="TonB-dependent receptor-like beta-barrel" evidence="15">
    <location>
        <begin position="297"/>
        <end position="748"/>
    </location>
</feature>
<dbReference type="PANTHER" id="PTHR30069:SF53">
    <property type="entry name" value="COLICIN I RECEPTOR-RELATED"/>
    <property type="match status" value="1"/>
</dbReference>
<evidence type="ECO:0000259" key="16">
    <source>
        <dbReference type="Pfam" id="PF07715"/>
    </source>
</evidence>
<evidence type="ECO:0000259" key="15">
    <source>
        <dbReference type="Pfam" id="PF00593"/>
    </source>
</evidence>
<dbReference type="InterPro" id="IPR012910">
    <property type="entry name" value="Plug_dom"/>
</dbReference>
<comment type="similarity">
    <text evidence="2 12 13">Belongs to the TonB-dependent receptor family.</text>
</comment>
<evidence type="ECO:0000256" key="8">
    <source>
        <dbReference type="ARBA" id="ARBA00023077"/>
    </source>
</evidence>
<dbReference type="Pfam" id="PF00593">
    <property type="entry name" value="TonB_dep_Rec_b-barrel"/>
    <property type="match status" value="1"/>
</dbReference>
<dbReference type="Proteomes" id="UP001501353">
    <property type="component" value="Unassembled WGS sequence"/>
</dbReference>
<evidence type="ECO:0000256" key="13">
    <source>
        <dbReference type="RuleBase" id="RU003357"/>
    </source>
</evidence>
<dbReference type="Gene3D" id="2.170.130.10">
    <property type="entry name" value="TonB-dependent receptor, plug domain"/>
    <property type="match status" value="1"/>
</dbReference>
<evidence type="ECO:0000256" key="12">
    <source>
        <dbReference type="PROSITE-ProRule" id="PRU01360"/>
    </source>
</evidence>
<feature type="chain" id="PRO_5047006417" evidence="14">
    <location>
        <begin position="24"/>
        <end position="772"/>
    </location>
</feature>
<keyword evidence="5 12" id="KW-0812">Transmembrane</keyword>
<keyword evidence="3 12" id="KW-0813">Transport</keyword>
<keyword evidence="8 13" id="KW-0798">TonB box</keyword>
<proteinExistence type="inferred from homology"/>
<keyword evidence="10 17" id="KW-0675">Receptor</keyword>
<dbReference type="RefSeq" id="WP_344761520.1">
    <property type="nucleotide sequence ID" value="NZ_BAAAZE010000002.1"/>
</dbReference>
<keyword evidence="18" id="KW-1185">Reference proteome</keyword>
<dbReference type="InterPro" id="IPR036942">
    <property type="entry name" value="Beta-barrel_TonB_sf"/>
</dbReference>